<dbReference type="EMBL" id="FQYT01000009">
    <property type="protein sequence ID" value="SHI92755.1"/>
    <property type="molecule type" value="Genomic_DNA"/>
</dbReference>
<gene>
    <name evidence="1" type="ORF">SAMN02745691_01051</name>
</gene>
<dbReference type="AlphaFoldDB" id="A0A1M6F4Y3"/>
<evidence type="ECO:0000313" key="2">
    <source>
        <dbReference type="Proteomes" id="UP000184342"/>
    </source>
</evidence>
<dbReference type="InterPro" id="IPR003772">
    <property type="entry name" value="YceD"/>
</dbReference>
<evidence type="ECO:0008006" key="3">
    <source>
        <dbReference type="Google" id="ProtNLM"/>
    </source>
</evidence>
<protein>
    <recommendedName>
        <fullName evidence="3">DUF177 domain-containing protein</fullName>
    </recommendedName>
</protein>
<accession>A0A1M6F4Y3</accession>
<reference evidence="1 2" key="1">
    <citation type="submission" date="2016-11" db="EMBL/GenBank/DDBJ databases">
        <authorList>
            <person name="Jaros S."/>
            <person name="Januszkiewicz K."/>
            <person name="Wedrychowicz H."/>
        </authorList>
    </citation>
    <scope>NUCLEOTIDE SEQUENCE [LARGE SCALE GENOMIC DNA]</scope>
    <source>
        <strain evidence="1 2">DSM 15970</strain>
    </source>
</reference>
<organism evidence="1 2">
    <name type="scientific">Parasporobacterium paucivorans DSM 15970</name>
    <dbReference type="NCBI Taxonomy" id="1122934"/>
    <lineage>
        <taxon>Bacteria</taxon>
        <taxon>Bacillati</taxon>
        <taxon>Bacillota</taxon>
        <taxon>Clostridia</taxon>
        <taxon>Lachnospirales</taxon>
        <taxon>Lachnospiraceae</taxon>
        <taxon>Parasporobacterium</taxon>
    </lineage>
</organism>
<sequence length="172" mass="19435">MLIDLSRVLSENARIEELTVEIETDHIDTGHSSYRINHKSPFVLKLTNIGIRKILMEVQADISLAIPCDRCLEEVITKFQVNISKEIDLSETEPDPLDEKDFIVGESLDLDRLIHEEILADVPMKVLCKPDCLGICKKCGANRNFTDCGCDSAALDPRMSKILDVFNEYKEV</sequence>
<evidence type="ECO:0000313" key="1">
    <source>
        <dbReference type="EMBL" id="SHI92755.1"/>
    </source>
</evidence>
<keyword evidence="2" id="KW-1185">Reference proteome</keyword>
<dbReference type="Pfam" id="PF02620">
    <property type="entry name" value="YceD"/>
    <property type="match status" value="1"/>
</dbReference>
<dbReference type="STRING" id="1122934.SAMN02745691_01051"/>
<name>A0A1M6F4Y3_9FIRM</name>
<dbReference type="RefSeq" id="WP_073993312.1">
    <property type="nucleotide sequence ID" value="NZ_FQYT01000009.1"/>
</dbReference>
<dbReference type="OrthoDB" id="9790372at2"/>
<proteinExistence type="predicted"/>
<dbReference type="Proteomes" id="UP000184342">
    <property type="component" value="Unassembled WGS sequence"/>
</dbReference>